<comment type="catalytic activity">
    <reaction evidence="9">
        <text>(2R)-2,3-dihydroxy-3-methylbutanoate + NAD(+) = (2S)-2-acetolactate + NADH + H(+)</text>
        <dbReference type="Rhea" id="RHEA:30627"/>
        <dbReference type="ChEBI" id="CHEBI:15378"/>
        <dbReference type="ChEBI" id="CHEBI:49072"/>
        <dbReference type="ChEBI" id="CHEBI:57540"/>
        <dbReference type="ChEBI" id="CHEBI:57945"/>
        <dbReference type="ChEBI" id="CHEBI:58476"/>
        <dbReference type="EC" id="1.1.1.383"/>
    </reaction>
</comment>
<evidence type="ECO:0000256" key="1">
    <source>
        <dbReference type="ARBA" id="ARBA00004864"/>
    </source>
</evidence>
<dbReference type="RefSeq" id="WP_342809506.1">
    <property type="nucleotide sequence ID" value="NZ_JAOPJZ010000014.1"/>
</dbReference>
<gene>
    <name evidence="11 15" type="primary">ilvC</name>
    <name evidence="15" type="ORF">OB919_14560</name>
</gene>
<feature type="binding site" evidence="11">
    <location>
        <position position="64"/>
    </location>
    <ligand>
        <name>NADP(+)</name>
        <dbReference type="ChEBI" id="CHEBI:58349"/>
    </ligand>
</feature>
<feature type="binding site" evidence="11 12">
    <location>
        <position position="203"/>
    </location>
    <ligand>
        <name>Mg(2+)</name>
        <dbReference type="ChEBI" id="CHEBI:18420"/>
        <label>1</label>
    </ligand>
</feature>
<feature type="binding site" evidence="11 12">
    <location>
        <position position="203"/>
    </location>
    <ligand>
        <name>Mg(2+)</name>
        <dbReference type="ChEBI" id="CHEBI:18420"/>
        <label>2</label>
    </ligand>
</feature>
<dbReference type="Gene3D" id="6.10.240.10">
    <property type="match status" value="1"/>
</dbReference>
<dbReference type="Pfam" id="PF01450">
    <property type="entry name" value="KARI_C"/>
    <property type="match status" value="1"/>
</dbReference>
<feature type="domain" description="KARI C-terminal knotted" evidence="14">
    <location>
        <begin position="195"/>
        <end position="340"/>
    </location>
</feature>
<protein>
    <recommendedName>
        <fullName evidence="11">Ketol-acid reductoisomerase (NADP(+))</fullName>
        <shortName evidence="11">KARI</shortName>
        <ecNumber evidence="11">1.1.1.86</ecNumber>
    </recommendedName>
    <alternativeName>
        <fullName evidence="11">Acetohydroxy-acid isomeroreductase</fullName>
        <shortName evidence="11">AHIR</shortName>
    </alternativeName>
    <alternativeName>
        <fullName evidence="11">Alpha-keto-beta-hydroxylacyl reductoisomerase</fullName>
    </alternativeName>
</protein>
<dbReference type="SUPFAM" id="SSF48179">
    <property type="entry name" value="6-phosphogluconate dehydrogenase C-terminal domain-like"/>
    <property type="match status" value="1"/>
</dbReference>
<evidence type="ECO:0000259" key="14">
    <source>
        <dbReference type="PROSITE" id="PS51851"/>
    </source>
</evidence>
<feature type="active site" evidence="11">
    <location>
        <position position="120"/>
    </location>
</feature>
<keyword evidence="6 11" id="KW-0460">Magnesium</keyword>
<dbReference type="GO" id="GO:0009097">
    <property type="term" value="P:isoleucine biosynthetic process"/>
    <property type="evidence" value="ECO:0007669"/>
    <property type="project" value="UniProtKB-UniRule"/>
</dbReference>
<comment type="caution">
    <text evidence="11">Lacks conserved residue(s) required for the propagation of feature annotation.</text>
</comment>
<evidence type="ECO:0000256" key="2">
    <source>
        <dbReference type="ARBA" id="ARBA00004885"/>
    </source>
</evidence>
<comment type="catalytic activity">
    <reaction evidence="11">
        <text>(2R)-2,3-dihydroxy-3-methylbutanoate + NADP(+) = (2S)-2-acetolactate + NADPH + H(+)</text>
        <dbReference type="Rhea" id="RHEA:22068"/>
        <dbReference type="ChEBI" id="CHEBI:15378"/>
        <dbReference type="ChEBI" id="CHEBI:49072"/>
        <dbReference type="ChEBI" id="CHEBI:57783"/>
        <dbReference type="ChEBI" id="CHEBI:58349"/>
        <dbReference type="ChEBI" id="CHEBI:58476"/>
        <dbReference type="EC" id="1.1.1.86"/>
    </reaction>
</comment>
<evidence type="ECO:0000256" key="12">
    <source>
        <dbReference type="PROSITE-ProRule" id="PRU01198"/>
    </source>
</evidence>
<reference evidence="15 16" key="1">
    <citation type="submission" date="2022-09" db="EMBL/GenBank/DDBJ databases">
        <title>Enrichment on poylsaccharides allowed isolation of novel metabolic and taxonomic groups of Haloarchaea.</title>
        <authorList>
            <person name="Sorokin D.Y."/>
            <person name="Elcheninov A.G."/>
            <person name="Khizhniak T.V."/>
            <person name="Kolganova T.V."/>
            <person name="Kublanov I.V."/>
        </authorList>
    </citation>
    <scope>NUCLEOTIDE SEQUENCE [LARGE SCALE GENOMIC DNA]</scope>
    <source>
        <strain evidence="15 16">AArc-curdl1</strain>
    </source>
</reference>
<dbReference type="GO" id="GO:0050661">
    <property type="term" value="F:NADP binding"/>
    <property type="evidence" value="ECO:0007669"/>
    <property type="project" value="InterPro"/>
</dbReference>
<comment type="caution">
    <text evidence="15">The sequence shown here is derived from an EMBL/GenBank/DDBJ whole genome shotgun (WGS) entry which is preliminary data.</text>
</comment>
<dbReference type="GO" id="GO:0009099">
    <property type="term" value="P:L-valine biosynthetic process"/>
    <property type="evidence" value="ECO:0007669"/>
    <property type="project" value="UniProtKB-UniRule"/>
</dbReference>
<keyword evidence="4 11" id="KW-0028">Amino-acid biosynthesis</keyword>
<dbReference type="SUPFAM" id="SSF51735">
    <property type="entry name" value="NAD(P)-binding Rossmann-fold domains"/>
    <property type="match status" value="1"/>
</dbReference>
<comment type="similarity">
    <text evidence="3 11 12">Belongs to the ketol-acid reductoisomerase family.</text>
</comment>
<dbReference type="GO" id="GO:0000287">
    <property type="term" value="F:magnesium ion binding"/>
    <property type="evidence" value="ECO:0007669"/>
    <property type="project" value="UniProtKB-UniRule"/>
</dbReference>
<dbReference type="AlphaFoldDB" id="A0AAP2ZC67"/>
<feature type="binding site" evidence="11">
    <location>
        <position position="146"/>
    </location>
    <ligand>
        <name>NADP(+)</name>
        <dbReference type="ChEBI" id="CHEBI:58349"/>
    </ligand>
</feature>
<comment type="pathway">
    <text evidence="2 11">Amino-acid biosynthesis; L-isoleucine biosynthesis; L-isoleucine from 2-oxobutanoate: step 2/4.</text>
</comment>
<evidence type="ECO:0000256" key="8">
    <source>
        <dbReference type="ARBA" id="ARBA00023304"/>
    </source>
</evidence>
<dbReference type="InterPro" id="IPR013023">
    <property type="entry name" value="KARI"/>
</dbReference>
<dbReference type="InterPro" id="IPR000506">
    <property type="entry name" value="KARI_C"/>
</dbReference>
<dbReference type="InterPro" id="IPR008927">
    <property type="entry name" value="6-PGluconate_DH-like_C_sf"/>
</dbReference>
<evidence type="ECO:0000313" key="15">
    <source>
        <dbReference type="EMBL" id="MCU4753184.1"/>
    </source>
</evidence>
<proteinExistence type="inferred from homology"/>
<name>A0AAP2ZC67_9EURY</name>
<evidence type="ECO:0000256" key="4">
    <source>
        <dbReference type="ARBA" id="ARBA00022605"/>
    </source>
</evidence>
<dbReference type="PIRSF" id="PIRSF000116">
    <property type="entry name" value="IlvC_gammaproteo"/>
    <property type="match status" value="1"/>
</dbReference>
<dbReference type="NCBIfam" id="NF004017">
    <property type="entry name" value="PRK05479.1"/>
    <property type="match status" value="1"/>
</dbReference>
<dbReference type="PANTHER" id="PTHR21371:SF1">
    <property type="entry name" value="KETOL-ACID REDUCTOISOMERASE, MITOCHONDRIAL"/>
    <property type="match status" value="1"/>
</dbReference>
<dbReference type="EC" id="1.1.1.86" evidence="11"/>
<sequence length="355" mass="38916">MTENETSNADDVFTTNIYYGDDADASYIEDKTVAVLGYGSQGHAHALNLHDSGVDVVVGLREDSSSWPQAESDGLRVTTPDDATAEADIVMFLVPDTIQPAVFEAVEDGLEEGNTVMFAHGFNIHYNQIEPPEYVDVTMAAPKGPGHIVRRDYENGGGTPALIAVYQDYTGAAKDEALAYAQGIGGTRAGVVETTFREEVESDLFGEQAVLCGGVTSLVKHGFETLVDAGYAPEMAYFECLNELKLIVDLMYEDGIGGMWYSVSDTAEYGGLTRGDRIVDEGVRENMEEVLEEVQSGEFAREWINENQAGRPSYTQLKRHDEEHKIEEIGAPLRDLFEWEDEQSDDDAPEVPADD</sequence>
<evidence type="ECO:0000256" key="5">
    <source>
        <dbReference type="ARBA" id="ARBA00022723"/>
    </source>
</evidence>
<dbReference type="Pfam" id="PF07991">
    <property type="entry name" value="KARI_N"/>
    <property type="match status" value="1"/>
</dbReference>
<comment type="pathway">
    <text evidence="1 11">Amino-acid biosynthesis; L-valine biosynthesis; L-valine from pyruvate: step 2/4.</text>
</comment>
<dbReference type="NCBIfam" id="TIGR00465">
    <property type="entry name" value="ilvC"/>
    <property type="match status" value="1"/>
</dbReference>
<evidence type="ECO:0000256" key="9">
    <source>
        <dbReference type="ARBA" id="ARBA00050504"/>
    </source>
</evidence>
<comment type="catalytic activity">
    <reaction evidence="11">
        <text>(2R,3R)-2,3-dihydroxy-3-methylpentanoate + NADP(+) = (S)-2-ethyl-2-hydroxy-3-oxobutanoate + NADPH + H(+)</text>
        <dbReference type="Rhea" id="RHEA:13493"/>
        <dbReference type="ChEBI" id="CHEBI:15378"/>
        <dbReference type="ChEBI" id="CHEBI:49256"/>
        <dbReference type="ChEBI" id="CHEBI:49258"/>
        <dbReference type="ChEBI" id="CHEBI:57783"/>
        <dbReference type="ChEBI" id="CHEBI:58349"/>
        <dbReference type="EC" id="1.1.1.86"/>
    </reaction>
</comment>
<dbReference type="HAMAP" id="MF_00435">
    <property type="entry name" value="IlvC"/>
    <property type="match status" value="1"/>
</dbReference>
<feature type="binding site" evidence="11 12">
    <location>
        <position position="264"/>
    </location>
    <ligand>
        <name>substrate</name>
    </ligand>
</feature>
<dbReference type="Gene3D" id="3.40.50.720">
    <property type="entry name" value="NAD(P)-binding Rossmann-like Domain"/>
    <property type="match status" value="1"/>
</dbReference>
<evidence type="ECO:0000256" key="10">
    <source>
        <dbReference type="ARBA" id="ARBA00052344"/>
    </source>
</evidence>
<dbReference type="GO" id="GO:0004455">
    <property type="term" value="F:ketol-acid reductoisomerase activity"/>
    <property type="evidence" value="ECO:0007669"/>
    <property type="project" value="UniProtKB-UniRule"/>
</dbReference>
<evidence type="ECO:0000256" key="3">
    <source>
        <dbReference type="ARBA" id="ARBA00010318"/>
    </source>
</evidence>
<accession>A0AAP2ZC67</accession>
<feature type="binding site" evidence="11 12">
    <location>
        <position position="207"/>
    </location>
    <ligand>
        <name>Mg(2+)</name>
        <dbReference type="ChEBI" id="CHEBI:18420"/>
        <label>1</label>
    </ligand>
</feature>
<dbReference type="Proteomes" id="UP001321047">
    <property type="component" value="Unassembled WGS sequence"/>
</dbReference>
<dbReference type="PROSITE" id="PS51850">
    <property type="entry name" value="KARI_N"/>
    <property type="match status" value="1"/>
</dbReference>
<feature type="binding site" evidence="11">
    <location>
        <position position="66"/>
    </location>
    <ligand>
        <name>NADP(+)</name>
        <dbReference type="ChEBI" id="CHEBI:58349"/>
    </ligand>
</feature>
<evidence type="ECO:0000256" key="11">
    <source>
        <dbReference type="HAMAP-Rule" id="MF_00435"/>
    </source>
</evidence>
<keyword evidence="5 11" id="KW-0479">Metal-binding</keyword>
<feature type="binding site" evidence="11 12">
    <location>
        <position position="243"/>
    </location>
    <ligand>
        <name>Mg(2+)</name>
        <dbReference type="ChEBI" id="CHEBI:18420"/>
        <label>2</label>
    </ligand>
</feature>
<keyword evidence="8 11" id="KW-0100">Branched-chain amino acid biosynthesis</keyword>
<dbReference type="FunFam" id="3.40.50.720:FF:000023">
    <property type="entry name" value="Ketol-acid reductoisomerase (NADP(+))"/>
    <property type="match status" value="1"/>
</dbReference>
<comment type="catalytic activity">
    <reaction evidence="10">
        <text>(2R)-2,3-dihydroxy-3-methylbutanoate + NADP(+) = (2S)-2-acetolactate + NADPH + H(+)</text>
        <dbReference type="Rhea" id="RHEA:22068"/>
        <dbReference type="ChEBI" id="CHEBI:15378"/>
        <dbReference type="ChEBI" id="CHEBI:49072"/>
        <dbReference type="ChEBI" id="CHEBI:57783"/>
        <dbReference type="ChEBI" id="CHEBI:58349"/>
        <dbReference type="ChEBI" id="CHEBI:58476"/>
        <dbReference type="EC" id="1.1.1.383"/>
    </reaction>
</comment>
<dbReference type="PROSITE" id="PS51851">
    <property type="entry name" value="KARI_C"/>
    <property type="match status" value="1"/>
</dbReference>
<feature type="binding site" evidence="11">
    <location>
        <begin position="38"/>
        <end position="41"/>
    </location>
    <ligand>
        <name>NADP(+)</name>
        <dbReference type="ChEBI" id="CHEBI:58349"/>
    </ligand>
</feature>
<evidence type="ECO:0000313" key="16">
    <source>
        <dbReference type="Proteomes" id="UP001321047"/>
    </source>
</evidence>
<evidence type="ECO:0000256" key="6">
    <source>
        <dbReference type="ARBA" id="ARBA00022842"/>
    </source>
</evidence>
<comment type="cofactor">
    <cofactor evidence="11">
        <name>Mg(2+)</name>
        <dbReference type="ChEBI" id="CHEBI:18420"/>
    </cofactor>
    <text evidence="11">Binds 2 magnesium ions per subunit.</text>
</comment>
<evidence type="ECO:0000256" key="7">
    <source>
        <dbReference type="ARBA" id="ARBA00023002"/>
    </source>
</evidence>
<organism evidence="15 16">
    <name type="scientific">Natronosalvus hydrolyticus</name>
    <dbReference type="NCBI Taxonomy" id="2979988"/>
    <lineage>
        <taxon>Archaea</taxon>
        <taxon>Methanobacteriati</taxon>
        <taxon>Methanobacteriota</taxon>
        <taxon>Stenosarchaea group</taxon>
        <taxon>Halobacteria</taxon>
        <taxon>Halobacteriales</taxon>
        <taxon>Natrialbaceae</taxon>
        <taxon>Natronosalvus</taxon>
    </lineage>
</organism>
<dbReference type="PANTHER" id="PTHR21371">
    <property type="entry name" value="KETOL-ACID REDUCTOISOMERASE, MITOCHONDRIAL"/>
    <property type="match status" value="1"/>
</dbReference>
<keyword evidence="16" id="KW-1185">Reference proteome</keyword>
<feature type="binding site" evidence="11 12">
    <location>
        <position position="239"/>
    </location>
    <ligand>
        <name>Mg(2+)</name>
        <dbReference type="ChEBI" id="CHEBI:18420"/>
        <label>2</label>
    </ligand>
</feature>
<feature type="domain" description="KARI N-terminal Rossmann" evidence="13">
    <location>
        <begin position="15"/>
        <end position="194"/>
    </location>
</feature>
<dbReference type="InterPro" id="IPR013116">
    <property type="entry name" value="KARI_N"/>
</dbReference>
<dbReference type="InterPro" id="IPR036291">
    <property type="entry name" value="NAD(P)-bd_dom_sf"/>
</dbReference>
<dbReference type="InterPro" id="IPR014359">
    <property type="entry name" value="KARI_prok"/>
</dbReference>
<dbReference type="NCBIfam" id="NF009940">
    <property type="entry name" value="PRK13403.1"/>
    <property type="match status" value="1"/>
</dbReference>
<dbReference type="EMBL" id="JAOPJZ010000014">
    <property type="protein sequence ID" value="MCU4753184.1"/>
    <property type="molecule type" value="Genomic_DNA"/>
</dbReference>
<feature type="binding site" evidence="11">
    <location>
        <position position="61"/>
    </location>
    <ligand>
        <name>NADP(+)</name>
        <dbReference type="ChEBI" id="CHEBI:58349"/>
    </ligand>
</feature>
<keyword evidence="7 11" id="KW-0560">Oxidoreductase</keyword>
<comment type="function">
    <text evidence="11">Involved in the biosynthesis of branched-chain amino acids (BCAA). Catalyzes an alkyl-migration followed by a ketol-acid reduction of (S)-2-acetolactate (S2AL) to yield (R)-2,3-dihydroxy-isovalerate. In the isomerase reaction, S2AL is rearranged via a Mg-dependent methyl migration to produce 3-hydroxy-3-methyl-2-ketobutyrate (HMKB). In the reductase reaction, this 2-ketoacid undergoes a metal-dependent reduction by NADPH to yield (R)-2,3-dihydroxy-isovalerate.</text>
</comment>
<keyword evidence="11" id="KW-0521">NADP</keyword>
<evidence type="ECO:0000259" key="13">
    <source>
        <dbReference type="PROSITE" id="PS51850"/>
    </source>
</evidence>